<dbReference type="EMBL" id="FNLF01000002">
    <property type="protein sequence ID" value="SDQ46520.1"/>
    <property type="molecule type" value="Genomic_DNA"/>
</dbReference>
<dbReference type="Pfam" id="PF00561">
    <property type="entry name" value="Abhydrolase_1"/>
    <property type="match status" value="1"/>
</dbReference>
<keyword evidence="1" id="KW-0378">Hydrolase</keyword>
<evidence type="ECO:0000256" key="1">
    <source>
        <dbReference type="ARBA" id="ARBA00022801"/>
    </source>
</evidence>
<dbReference type="SUPFAM" id="SSF53474">
    <property type="entry name" value="alpha/beta-Hydrolases"/>
    <property type="match status" value="1"/>
</dbReference>
<gene>
    <name evidence="3" type="ORF">SAMN04489765_0522</name>
</gene>
<dbReference type="GO" id="GO:0016787">
    <property type="term" value="F:hydrolase activity"/>
    <property type="evidence" value="ECO:0007669"/>
    <property type="project" value="UniProtKB-KW"/>
</dbReference>
<dbReference type="STRING" id="47312.SAMN04489765_0522"/>
<feature type="domain" description="AB hydrolase-1" evidence="2">
    <location>
        <begin position="66"/>
        <end position="219"/>
    </location>
</feature>
<dbReference type="PANTHER" id="PTHR43798:SF31">
    <property type="entry name" value="AB HYDROLASE SUPERFAMILY PROTEIN YCLE"/>
    <property type="match status" value="1"/>
</dbReference>
<keyword evidence="4" id="KW-1185">Reference proteome</keyword>
<dbReference type="Gene3D" id="3.40.50.1820">
    <property type="entry name" value="alpha/beta hydrolase"/>
    <property type="match status" value="1"/>
</dbReference>
<dbReference type="RefSeq" id="WP_068564866.1">
    <property type="nucleotide sequence ID" value="NZ_FNLF01000002.1"/>
</dbReference>
<evidence type="ECO:0000313" key="3">
    <source>
        <dbReference type="EMBL" id="SDQ46520.1"/>
    </source>
</evidence>
<dbReference type="Proteomes" id="UP000183053">
    <property type="component" value="Unassembled WGS sequence"/>
</dbReference>
<dbReference type="PANTHER" id="PTHR43798">
    <property type="entry name" value="MONOACYLGLYCEROL LIPASE"/>
    <property type="match status" value="1"/>
</dbReference>
<dbReference type="GO" id="GO:0016020">
    <property type="term" value="C:membrane"/>
    <property type="evidence" value="ECO:0007669"/>
    <property type="project" value="TreeGrafter"/>
</dbReference>
<name>A0A1H1B3M7_9ACTN</name>
<dbReference type="InterPro" id="IPR029058">
    <property type="entry name" value="AB_hydrolase_fold"/>
</dbReference>
<dbReference type="InterPro" id="IPR000073">
    <property type="entry name" value="AB_hydrolase_1"/>
</dbReference>
<dbReference type="InterPro" id="IPR050266">
    <property type="entry name" value="AB_hydrolase_sf"/>
</dbReference>
<dbReference type="AlphaFoldDB" id="A0A1H1B3M7"/>
<accession>A0A1H1B3M7</accession>
<sequence>MTDVPPTPPDVALPLSRDRDIHDRKVLAMNENSVVDTRTETYRRPDGARISYRFTPAAAHTGDQTPVFLLHGTFQSAQVWHSVGVVEALRGDRPLIEVDMLGHGASDKPVDPQQYLIETMARDLLGIADQLGIDRFHTVGFSLGARTSLRLPFLAPDRLESMVCIGGSHRPQPSMADRVFFPGARAALDSGSMDTFMDRWDTQRERPLSASARERLRTNEPGALAAFFDSQELDAGREIDDYAAVFTPALFIAGEHDTERLADSWLLAGTMPAARFTVLAGAGHAASIREAGPEIVRHFAALELSSAA</sequence>
<organism evidence="3 4">
    <name type="scientific">Tsukamurella pulmonis</name>
    <dbReference type="NCBI Taxonomy" id="47312"/>
    <lineage>
        <taxon>Bacteria</taxon>
        <taxon>Bacillati</taxon>
        <taxon>Actinomycetota</taxon>
        <taxon>Actinomycetes</taxon>
        <taxon>Mycobacteriales</taxon>
        <taxon>Tsukamurellaceae</taxon>
        <taxon>Tsukamurella</taxon>
    </lineage>
</organism>
<protein>
    <submittedName>
        <fullName evidence="3">Pimeloyl-ACP methyl ester carboxylesterase</fullName>
    </submittedName>
</protein>
<evidence type="ECO:0000259" key="2">
    <source>
        <dbReference type="Pfam" id="PF00561"/>
    </source>
</evidence>
<evidence type="ECO:0000313" key="4">
    <source>
        <dbReference type="Proteomes" id="UP000183053"/>
    </source>
</evidence>
<reference evidence="4" key="1">
    <citation type="submission" date="2016-10" db="EMBL/GenBank/DDBJ databases">
        <authorList>
            <person name="Varghese N."/>
            <person name="Submissions S."/>
        </authorList>
    </citation>
    <scope>NUCLEOTIDE SEQUENCE [LARGE SCALE GENOMIC DNA]</scope>
    <source>
        <strain evidence="4">DSM 44142</strain>
    </source>
</reference>
<dbReference type="OrthoDB" id="9804723at2"/>
<proteinExistence type="predicted"/>